<feature type="non-terminal residue" evidence="11">
    <location>
        <position position="410"/>
    </location>
</feature>
<comment type="caution">
    <text evidence="11">The sequence shown here is derived from an EMBL/GenBank/DDBJ whole genome shotgun (WGS) entry which is preliminary data.</text>
</comment>
<dbReference type="GO" id="GO:0008312">
    <property type="term" value="F:7S RNA binding"/>
    <property type="evidence" value="ECO:0007669"/>
    <property type="project" value="InterPro"/>
</dbReference>
<dbReference type="PROSITE" id="PS00300">
    <property type="entry name" value="SRP54"/>
    <property type="match status" value="1"/>
</dbReference>
<keyword evidence="2" id="KW-0547">Nucleotide-binding</keyword>
<feature type="domain" description="SRP54-type proteins GTP-binding" evidence="10">
    <location>
        <begin position="268"/>
        <end position="281"/>
    </location>
</feature>
<evidence type="ECO:0000256" key="6">
    <source>
        <dbReference type="ARBA" id="ARBA00023135"/>
    </source>
</evidence>
<dbReference type="Gene3D" id="3.40.50.300">
    <property type="entry name" value="P-loop containing nucleotide triphosphate hydrolases"/>
    <property type="match status" value="1"/>
</dbReference>
<dbReference type="InterPro" id="IPR036891">
    <property type="entry name" value="Signal_recog_part_SRP54_M_sf"/>
</dbReference>
<dbReference type="Gene3D" id="1.10.260.30">
    <property type="entry name" value="Signal recognition particle, SRP54 subunit, M-domain"/>
    <property type="match status" value="1"/>
</dbReference>
<dbReference type="InterPro" id="IPR013822">
    <property type="entry name" value="Signal_recog_particl_SRP54_hlx"/>
</dbReference>
<name>A0A938B3B2_UNCTE</name>
<dbReference type="GO" id="GO:0005525">
    <property type="term" value="F:GTP binding"/>
    <property type="evidence" value="ECO:0007669"/>
    <property type="project" value="UniProtKB-KW"/>
</dbReference>
<keyword evidence="3" id="KW-0378">Hydrolase</keyword>
<dbReference type="InterPro" id="IPR004125">
    <property type="entry name" value="Signal_recog_particle_SRP54_M"/>
</dbReference>
<evidence type="ECO:0000256" key="1">
    <source>
        <dbReference type="ARBA" id="ARBA00005450"/>
    </source>
</evidence>
<accession>A0A938B3B2</accession>
<dbReference type="InterPro" id="IPR022941">
    <property type="entry name" value="SRP54"/>
</dbReference>
<evidence type="ECO:0000259" key="10">
    <source>
        <dbReference type="PROSITE" id="PS00300"/>
    </source>
</evidence>
<evidence type="ECO:0000256" key="7">
    <source>
        <dbReference type="ARBA" id="ARBA00023274"/>
    </source>
</evidence>
<dbReference type="SUPFAM" id="SSF47446">
    <property type="entry name" value="Signal peptide-binding domain"/>
    <property type="match status" value="1"/>
</dbReference>
<dbReference type="CDD" id="cd18539">
    <property type="entry name" value="SRP_G"/>
    <property type="match status" value="1"/>
</dbReference>
<dbReference type="AlphaFoldDB" id="A0A938B3B2"/>
<dbReference type="GO" id="GO:0003924">
    <property type="term" value="F:GTPase activity"/>
    <property type="evidence" value="ECO:0007669"/>
    <property type="project" value="InterPro"/>
</dbReference>
<evidence type="ECO:0000256" key="2">
    <source>
        <dbReference type="ARBA" id="ARBA00022741"/>
    </source>
</evidence>
<dbReference type="SMART" id="SM00962">
    <property type="entry name" value="SRP54"/>
    <property type="match status" value="1"/>
</dbReference>
<dbReference type="EC" id="3.6.5.4" evidence="8"/>
<gene>
    <name evidence="11" type="ORF">FJZ47_15150</name>
</gene>
<dbReference type="InterPro" id="IPR003593">
    <property type="entry name" value="AAA+_ATPase"/>
</dbReference>
<dbReference type="Pfam" id="PF02978">
    <property type="entry name" value="SRP_SPB"/>
    <property type="match status" value="1"/>
</dbReference>
<evidence type="ECO:0000256" key="4">
    <source>
        <dbReference type="ARBA" id="ARBA00022884"/>
    </source>
</evidence>
<evidence type="ECO:0000256" key="5">
    <source>
        <dbReference type="ARBA" id="ARBA00023134"/>
    </source>
</evidence>
<keyword evidence="6" id="KW-0733">Signal recognition particle</keyword>
<proteinExistence type="inferred from homology"/>
<reference evidence="11" key="1">
    <citation type="submission" date="2019-03" db="EMBL/GenBank/DDBJ databases">
        <title>Lake Tanganyika Metagenome-Assembled Genomes (MAGs).</title>
        <authorList>
            <person name="Tran P."/>
        </authorList>
    </citation>
    <scope>NUCLEOTIDE SEQUENCE</scope>
    <source>
        <strain evidence="11">K_DeepCast_65m_m2_066</strain>
    </source>
</reference>
<dbReference type="Pfam" id="PF02881">
    <property type="entry name" value="SRP54_N"/>
    <property type="match status" value="1"/>
</dbReference>
<protein>
    <recommendedName>
        <fullName evidence="8">signal-recognition-particle GTPase</fullName>
        <ecNumber evidence="8">3.6.5.4</ecNumber>
    </recommendedName>
</protein>
<comment type="catalytic activity">
    <reaction evidence="9">
        <text>GTP + H2O = GDP + phosphate + H(+)</text>
        <dbReference type="Rhea" id="RHEA:19669"/>
        <dbReference type="ChEBI" id="CHEBI:15377"/>
        <dbReference type="ChEBI" id="CHEBI:15378"/>
        <dbReference type="ChEBI" id="CHEBI:37565"/>
        <dbReference type="ChEBI" id="CHEBI:43474"/>
        <dbReference type="ChEBI" id="CHEBI:58189"/>
        <dbReference type="EC" id="3.6.5.4"/>
    </reaction>
</comment>
<keyword evidence="4" id="KW-0694">RNA-binding</keyword>
<dbReference type="SMART" id="SM00963">
    <property type="entry name" value="SRP54_N"/>
    <property type="match status" value="1"/>
</dbReference>
<comment type="similarity">
    <text evidence="1">Belongs to the GTP-binding SRP family. SRP54 subfamily.</text>
</comment>
<dbReference type="GO" id="GO:0048500">
    <property type="term" value="C:signal recognition particle"/>
    <property type="evidence" value="ECO:0007669"/>
    <property type="project" value="InterPro"/>
</dbReference>
<dbReference type="Proteomes" id="UP000712673">
    <property type="component" value="Unassembled WGS sequence"/>
</dbReference>
<dbReference type="PANTHER" id="PTHR11564:SF5">
    <property type="entry name" value="SIGNAL RECOGNITION PARTICLE SUBUNIT SRP54"/>
    <property type="match status" value="1"/>
</dbReference>
<dbReference type="NCBIfam" id="TIGR00959">
    <property type="entry name" value="ffh"/>
    <property type="match status" value="1"/>
</dbReference>
<dbReference type="Gene3D" id="1.20.120.140">
    <property type="entry name" value="Signal recognition particle SRP54, nucleotide-binding domain"/>
    <property type="match status" value="1"/>
</dbReference>
<dbReference type="InterPro" id="IPR004780">
    <property type="entry name" value="SRP"/>
</dbReference>
<dbReference type="PANTHER" id="PTHR11564">
    <property type="entry name" value="SIGNAL RECOGNITION PARTICLE 54K PROTEIN SRP54"/>
    <property type="match status" value="1"/>
</dbReference>
<dbReference type="Pfam" id="PF00448">
    <property type="entry name" value="SRP54"/>
    <property type="match status" value="1"/>
</dbReference>
<dbReference type="InterPro" id="IPR042101">
    <property type="entry name" value="SRP54_N_sf"/>
</dbReference>
<dbReference type="EMBL" id="VGLS01000486">
    <property type="protein sequence ID" value="MBM3225121.1"/>
    <property type="molecule type" value="Genomic_DNA"/>
</dbReference>
<dbReference type="GO" id="GO:0006614">
    <property type="term" value="P:SRP-dependent cotranslational protein targeting to membrane"/>
    <property type="evidence" value="ECO:0007669"/>
    <property type="project" value="InterPro"/>
</dbReference>
<evidence type="ECO:0000313" key="11">
    <source>
        <dbReference type="EMBL" id="MBM3225121.1"/>
    </source>
</evidence>
<keyword evidence="7" id="KW-0687">Ribonucleoprotein</keyword>
<sequence>MFESLTAKLDGIFSRLRGRGKLTEANIQEAMREVRLALLEADVNFQVVKDFVQRVRDQALGQEVMRSLTPGQQVVKIVRDELTALMGEVHRPLTLAQRAPTVILLVGLHGSGKTTSAAKLAKRIQEMGHRPLLVAADIYRPAAMEQLRLLGESIRVPVLVQEGANDAVKICRQSFDYARTVNADAIILDTAGRLQIDEDLMQELRDIKQVTMPQYTFLVVDAMTGQEAVKVAKAFDEAVTIDGTILTKLDGDARGGAALSIKAVVGKPVQFVGLGEKLEALEPFHPDRMASRLLGMGDVLTLIEKAEQAIDQESALALEQKMRQANFTLEDFRAQLHQIKQMGPLENLLSMIPGLKAAKLPPVDEGGLKRVEAIISSMTQAERLNHTIINGSRRKRIARGSGTSVEDVNR</sequence>
<dbReference type="InterPro" id="IPR000897">
    <property type="entry name" value="SRP54_GTPase_dom"/>
</dbReference>
<evidence type="ECO:0000256" key="3">
    <source>
        <dbReference type="ARBA" id="ARBA00022801"/>
    </source>
</evidence>
<dbReference type="InterPro" id="IPR027417">
    <property type="entry name" value="P-loop_NTPase"/>
</dbReference>
<dbReference type="SMART" id="SM00382">
    <property type="entry name" value="AAA"/>
    <property type="match status" value="1"/>
</dbReference>
<evidence type="ECO:0000313" key="12">
    <source>
        <dbReference type="Proteomes" id="UP000712673"/>
    </source>
</evidence>
<evidence type="ECO:0000256" key="9">
    <source>
        <dbReference type="ARBA" id="ARBA00048027"/>
    </source>
</evidence>
<keyword evidence="5" id="KW-0342">GTP-binding</keyword>
<organism evidence="11 12">
    <name type="scientific">Tectimicrobiota bacterium</name>
    <dbReference type="NCBI Taxonomy" id="2528274"/>
    <lineage>
        <taxon>Bacteria</taxon>
        <taxon>Pseudomonadati</taxon>
        <taxon>Nitrospinota/Tectimicrobiota group</taxon>
        <taxon>Candidatus Tectimicrobiota</taxon>
    </lineage>
</organism>
<dbReference type="SUPFAM" id="SSF52540">
    <property type="entry name" value="P-loop containing nucleoside triphosphate hydrolases"/>
    <property type="match status" value="1"/>
</dbReference>
<evidence type="ECO:0000256" key="8">
    <source>
        <dbReference type="ARBA" id="ARBA00035672"/>
    </source>
</evidence>
<dbReference type="HAMAP" id="MF_00306">
    <property type="entry name" value="SRP54"/>
    <property type="match status" value="1"/>
</dbReference>